<evidence type="ECO:0000259" key="7">
    <source>
        <dbReference type="PROSITE" id="PS50053"/>
    </source>
</evidence>
<dbReference type="InterPro" id="IPR019103">
    <property type="entry name" value="Peptidase_aspartic_DDI1-type"/>
</dbReference>
<dbReference type="InterPro" id="IPR001995">
    <property type="entry name" value="Peptidase_A2_cat"/>
</dbReference>
<comment type="similarity">
    <text evidence="1">Belongs to the DDI1 family.</text>
</comment>
<dbReference type="CDD" id="cd14309">
    <property type="entry name" value="UBA_scDdi1_like"/>
    <property type="match status" value="1"/>
</dbReference>
<accession>A0AAV1IFK2</accession>
<dbReference type="Proteomes" id="UP001314263">
    <property type="component" value="Unassembled WGS sequence"/>
</dbReference>
<dbReference type="GO" id="GO:0004190">
    <property type="term" value="F:aspartic-type endopeptidase activity"/>
    <property type="evidence" value="ECO:0007669"/>
    <property type="project" value="UniProtKB-KW"/>
</dbReference>
<feature type="compositionally biased region" description="Low complexity" evidence="5">
    <location>
        <begin position="403"/>
        <end position="420"/>
    </location>
</feature>
<feature type="domain" description="Peptidase A2" evidence="8">
    <location>
        <begin position="224"/>
        <end position="302"/>
    </location>
</feature>
<reference evidence="9 10" key="1">
    <citation type="submission" date="2023-10" db="EMBL/GenBank/DDBJ databases">
        <authorList>
            <person name="Maclean D."/>
            <person name="Macfadyen A."/>
        </authorList>
    </citation>
    <scope>NUCLEOTIDE SEQUENCE [LARGE SCALE GENOMIC DNA]</scope>
</reference>
<feature type="region of interest" description="Disordered" evidence="5">
    <location>
        <begin position="389"/>
        <end position="425"/>
    </location>
</feature>
<sequence>MLVTISFDPDVFQIEVKPEDTVASLQETLEGVSGIPARQQLLVHNGKELTASSTMAASSVQDQDLIVLGRRPQASQQTPQQQQAGRAAAADPLQARMQQAMRSRPDGSLEDIQAFMELARQSPQLIGGLPEPMVQAINRNDTEELQRIFRQIQAHRQAEAKERQAEMELLSADPFDPEVQAKIAERIRQAQVEENYQTAYEYMPESFSQVTMLYVDMEVNGHKVKAFVDSGAQTSIMSQAAAERCAIMRLVDKRFAGIARGVGSAPILGRVHSVNAKIGSQHLPMSITIMEKGPDFLFGLDMLRRYQCSIDLKANVLRFSVGPEVALPFLHEHELPEAVRFEMQQEEEAQKASGSGAAPVPAASGGALKPSDAAAAAGAAAAARAASAPGASLVPGPAPTVQPPQQAGPPSRAPAPASSDDGSDKVNRLMALGFDRQQCMEVLAACNGNEEHAASLLFEMGGGLGF</sequence>
<evidence type="ECO:0000313" key="9">
    <source>
        <dbReference type="EMBL" id="CAK0784745.1"/>
    </source>
</evidence>
<evidence type="ECO:0000256" key="1">
    <source>
        <dbReference type="ARBA" id="ARBA00009136"/>
    </source>
</evidence>
<dbReference type="SMART" id="SM00213">
    <property type="entry name" value="UBQ"/>
    <property type="match status" value="1"/>
</dbReference>
<feature type="domain" description="UBA" evidence="6">
    <location>
        <begin position="418"/>
        <end position="460"/>
    </location>
</feature>
<dbReference type="Pfam" id="PF09668">
    <property type="entry name" value="Asp_protease"/>
    <property type="match status" value="1"/>
</dbReference>
<dbReference type="SUPFAM" id="SSF54236">
    <property type="entry name" value="Ubiquitin-like"/>
    <property type="match status" value="1"/>
</dbReference>
<dbReference type="AlphaFoldDB" id="A0AAV1IFK2"/>
<dbReference type="Gene3D" id="2.40.70.10">
    <property type="entry name" value="Acid Proteases"/>
    <property type="match status" value="1"/>
</dbReference>
<keyword evidence="10" id="KW-1185">Reference proteome</keyword>
<comment type="caution">
    <text evidence="9">The sequence shown here is derived from an EMBL/GenBank/DDBJ whole genome shotgun (WGS) entry which is preliminary data.</text>
</comment>
<dbReference type="GO" id="GO:0006508">
    <property type="term" value="P:proteolysis"/>
    <property type="evidence" value="ECO:0007669"/>
    <property type="project" value="UniProtKB-KW"/>
</dbReference>
<dbReference type="InterPro" id="IPR029071">
    <property type="entry name" value="Ubiquitin-like_domsf"/>
</dbReference>
<dbReference type="PANTHER" id="PTHR12917">
    <property type="entry name" value="ASPARTYL PROTEASE DDI-RELATED"/>
    <property type="match status" value="1"/>
</dbReference>
<feature type="region of interest" description="Disordered" evidence="5">
    <location>
        <begin position="72"/>
        <end position="99"/>
    </location>
</feature>
<gene>
    <name evidence="9" type="ORF">CVIRNUC_007949</name>
</gene>
<dbReference type="InterPro" id="IPR015940">
    <property type="entry name" value="UBA"/>
</dbReference>
<dbReference type="InterPro" id="IPR021109">
    <property type="entry name" value="Peptidase_aspartic_dom_sf"/>
</dbReference>
<dbReference type="GO" id="GO:0031593">
    <property type="term" value="F:polyubiquitin modification-dependent protein binding"/>
    <property type="evidence" value="ECO:0007669"/>
    <property type="project" value="UniProtKB-ARBA"/>
</dbReference>
<dbReference type="SUPFAM" id="SSF46934">
    <property type="entry name" value="UBA-like"/>
    <property type="match status" value="1"/>
</dbReference>
<evidence type="ECO:0000256" key="3">
    <source>
        <dbReference type="ARBA" id="ARBA00022750"/>
    </source>
</evidence>
<proteinExistence type="inferred from homology"/>
<name>A0AAV1IFK2_9CHLO</name>
<dbReference type="Pfam" id="PF00240">
    <property type="entry name" value="ubiquitin"/>
    <property type="match status" value="1"/>
</dbReference>
<dbReference type="Gene3D" id="3.10.20.90">
    <property type="entry name" value="Phosphatidylinositol 3-kinase Catalytic Subunit, Chain A, domain 1"/>
    <property type="match status" value="1"/>
</dbReference>
<dbReference type="InterPro" id="IPR009060">
    <property type="entry name" value="UBA-like_sf"/>
</dbReference>
<dbReference type="Gene3D" id="1.10.8.10">
    <property type="entry name" value="DNA helicase RuvA subunit, C-terminal domain"/>
    <property type="match status" value="1"/>
</dbReference>
<protein>
    <recommendedName>
        <fullName evidence="11">DNA damage-inducible protein 1</fullName>
    </recommendedName>
</protein>
<feature type="region of interest" description="Disordered" evidence="5">
    <location>
        <begin position="345"/>
        <end position="369"/>
    </location>
</feature>
<dbReference type="PROSITE" id="PS50053">
    <property type="entry name" value="UBIQUITIN_2"/>
    <property type="match status" value="1"/>
</dbReference>
<evidence type="ECO:0000256" key="5">
    <source>
        <dbReference type="SAM" id="MobiDB-lite"/>
    </source>
</evidence>
<dbReference type="SUPFAM" id="SSF50630">
    <property type="entry name" value="Acid proteases"/>
    <property type="match status" value="1"/>
</dbReference>
<dbReference type="SMART" id="SM00165">
    <property type="entry name" value="UBA"/>
    <property type="match status" value="1"/>
</dbReference>
<keyword evidence="4" id="KW-0378">Hydrolase</keyword>
<dbReference type="PROSITE" id="PS50030">
    <property type="entry name" value="UBA"/>
    <property type="match status" value="1"/>
</dbReference>
<feature type="domain" description="Ubiquitin-like" evidence="7">
    <location>
        <begin position="1"/>
        <end position="75"/>
    </location>
</feature>
<dbReference type="Pfam" id="PF00627">
    <property type="entry name" value="UBA"/>
    <property type="match status" value="1"/>
</dbReference>
<evidence type="ECO:0000256" key="2">
    <source>
        <dbReference type="ARBA" id="ARBA00022670"/>
    </source>
</evidence>
<keyword evidence="3" id="KW-0064">Aspartyl protease</keyword>
<dbReference type="InterPro" id="IPR000626">
    <property type="entry name" value="Ubiquitin-like_dom"/>
</dbReference>
<evidence type="ECO:0008006" key="11">
    <source>
        <dbReference type="Google" id="ProtNLM"/>
    </source>
</evidence>
<dbReference type="EMBL" id="CAUYUE010000011">
    <property type="protein sequence ID" value="CAK0784745.1"/>
    <property type="molecule type" value="Genomic_DNA"/>
</dbReference>
<dbReference type="PROSITE" id="PS50175">
    <property type="entry name" value="ASP_PROT_RETROV"/>
    <property type="match status" value="1"/>
</dbReference>
<feature type="compositionally biased region" description="Low complexity" evidence="5">
    <location>
        <begin position="72"/>
        <end position="98"/>
    </location>
</feature>
<evidence type="ECO:0000256" key="4">
    <source>
        <dbReference type="ARBA" id="ARBA00022801"/>
    </source>
</evidence>
<evidence type="ECO:0000259" key="8">
    <source>
        <dbReference type="PROSITE" id="PS50175"/>
    </source>
</evidence>
<dbReference type="CDD" id="cd05479">
    <property type="entry name" value="RP_DDI"/>
    <property type="match status" value="1"/>
</dbReference>
<evidence type="ECO:0000313" key="10">
    <source>
        <dbReference type="Proteomes" id="UP001314263"/>
    </source>
</evidence>
<organism evidence="9 10">
    <name type="scientific">Coccomyxa viridis</name>
    <dbReference type="NCBI Taxonomy" id="1274662"/>
    <lineage>
        <taxon>Eukaryota</taxon>
        <taxon>Viridiplantae</taxon>
        <taxon>Chlorophyta</taxon>
        <taxon>core chlorophytes</taxon>
        <taxon>Trebouxiophyceae</taxon>
        <taxon>Trebouxiophyceae incertae sedis</taxon>
        <taxon>Coccomyxaceae</taxon>
        <taxon>Coccomyxa</taxon>
    </lineage>
</organism>
<evidence type="ECO:0000259" key="6">
    <source>
        <dbReference type="PROSITE" id="PS50030"/>
    </source>
</evidence>
<feature type="compositionally biased region" description="Low complexity" evidence="5">
    <location>
        <begin position="352"/>
        <end position="369"/>
    </location>
</feature>
<keyword evidence="2" id="KW-0645">Protease</keyword>
<dbReference type="PANTHER" id="PTHR12917:SF1">
    <property type="entry name" value="AT13091P"/>
    <property type="match status" value="1"/>
</dbReference>